<reference evidence="2" key="1">
    <citation type="journal article" date="2023" name="Science">
        <title>Genome structures resolve the early diversification of teleost fishes.</title>
        <authorList>
            <person name="Parey E."/>
            <person name="Louis A."/>
            <person name="Montfort J."/>
            <person name="Bouchez O."/>
            <person name="Roques C."/>
            <person name="Iampietro C."/>
            <person name="Lluch J."/>
            <person name="Castinel A."/>
            <person name="Donnadieu C."/>
            <person name="Desvignes T."/>
            <person name="Floi Bucao C."/>
            <person name="Jouanno E."/>
            <person name="Wen M."/>
            <person name="Mejri S."/>
            <person name="Dirks R."/>
            <person name="Jansen H."/>
            <person name="Henkel C."/>
            <person name="Chen W.J."/>
            <person name="Zahm M."/>
            <person name="Cabau C."/>
            <person name="Klopp C."/>
            <person name="Thompson A.W."/>
            <person name="Robinson-Rechavi M."/>
            <person name="Braasch I."/>
            <person name="Lecointre G."/>
            <person name="Bobe J."/>
            <person name="Postlethwait J.H."/>
            <person name="Berthelot C."/>
            <person name="Roest Crollius H."/>
            <person name="Guiguen Y."/>
        </authorList>
    </citation>
    <scope>NUCLEOTIDE SEQUENCE</scope>
    <source>
        <strain evidence="2">WJC10195</strain>
    </source>
</reference>
<feature type="region of interest" description="Disordered" evidence="1">
    <location>
        <begin position="47"/>
        <end position="74"/>
    </location>
</feature>
<keyword evidence="3" id="KW-1185">Reference proteome</keyword>
<dbReference type="OrthoDB" id="8961269at2759"/>
<sequence length="293" mass="32575">MISSAQRWQGGLVKQPIITLKEHLYSRERNRNKERYSEKLGLCSRHPAGDPVGIPSAPGPSLSQSGPLGIPSWAETNAPQSAVTALIDTGSTLSLIQTQLLLGPVPIQQKFLQANITDLCILGLDALASAGLTIDTARWLTLLQGRHLPQPTTSRPSGTVQHTAMDQRERLLQQGPAHQGTSYTAQQQYTRFLKKSTATVTGTSEEEQNEPTFDASYKIFCERIIRHRIIVNQEDKLKRRLTRDFTQLVFHSPNKCNICEMEMVFVETLSPDKLIDRLPHPSGTETTESTKPN</sequence>
<comment type="caution">
    <text evidence="2">The sequence shown here is derived from an EMBL/GenBank/DDBJ whole genome shotgun (WGS) entry which is preliminary data.</text>
</comment>
<name>A0A9Q1II86_SYNKA</name>
<evidence type="ECO:0000313" key="2">
    <source>
        <dbReference type="EMBL" id="KAJ8342778.1"/>
    </source>
</evidence>
<dbReference type="PROSITE" id="PS00141">
    <property type="entry name" value="ASP_PROTEASE"/>
    <property type="match status" value="1"/>
</dbReference>
<accession>A0A9Q1II86</accession>
<dbReference type="AlphaFoldDB" id="A0A9Q1II86"/>
<dbReference type="InterPro" id="IPR001969">
    <property type="entry name" value="Aspartic_peptidase_AS"/>
</dbReference>
<dbReference type="GO" id="GO:0006508">
    <property type="term" value="P:proteolysis"/>
    <property type="evidence" value="ECO:0007669"/>
    <property type="project" value="InterPro"/>
</dbReference>
<organism evidence="2 3">
    <name type="scientific">Synaphobranchus kaupii</name>
    <name type="common">Kaup's arrowtooth eel</name>
    <dbReference type="NCBI Taxonomy" id="118154"/>
    <lineage>
        <taxon>Eukaryota</taxon>
        <taxon>Metazoa</taxon>
        <taxon>Chordata</taxon>
        <taxon>Craniata</taxon>
        <taxon>Vertebrata</taxon>
        <taxon>Euteleostomi</taxon>
        <taxon>Actinopterygii</taxon>
        <taxon>Neopterygii</taxon>
        <taxon>Teleostei</taxon>
        <taxon>Anguilliformes</taxon>
        <taxon>Synaphobranchidae</taxon>
        <taxon>Synaphobranchus</taxon>
    </lineage>
</organism>
<protein>
    <submittedName>
        <fullName evidence="2">Uncharacterized protein</fullName>
    </submittedName>
</protein>
<gene>
    <name evidence="2" type="ORF">SKAU_G00327060</name>
</gene>
<dbReference type="EMBL" id="JAINUF010000014">
    <property type="protein sequence ID" value="KAJ8342778.1"/>
    <property type="molecule type" value="Genomic_DNA"/>
</dbReference>
<proteinExistence type="predicted"/>
<evidence type="ECO:0000256" key="1">
    <source>
        <dbReference type="SAM" id="MobiDB-lite"/>
    </source>
</evidence>
<evidence type="ECO:0000313" key="3">
    <source>
        <dbReference type="Proteomes" id="UP001152622"/>
    </source>
</evidence>
<dbReference type="GO" id="GO:0004190">
    <property type="term" value="F:aspartic-type endopeptidase activity"/>
    <property type="evidence" value="ECO:0007669"/>
    <property type="project" value="InterPro"/>
</dbReference>
<dbReference type="Proteomes" id="UP001152622">
    <property type="component" value="Chromosome 14"/>
</dbReference>